<evidence type="ECO:0000313" key="16">
    <source>
        <dbReference type="EMBL" id="EME36030.1"/>
    </source>
</evidence>
<dbReference type="Gene3D" id="3.30.230.10">
    <property type="match status" value="1"/>
</dbReference>
<dbReference type="HAMAP" id="MF_00384">
    <property type="entry name" value="Homoser_kinase"/>
    <property type="match status" value="1"/>
</dbReference>
<dbReference type="InterPro" id="IPR036554">
    <property type="entry name" value="GHMP_kinase_C_sf"/>
</dbReference>
<feature type="domain" description="GHMP kinase C-terminal" evidence="15">
    <location>
        <begin position="227"/>
        <end position="288"/>
    </location>
</feature>
<evidence type="ECO:0000256" key="5">
    <source>
        <dbReference type="ARBA" id="ARBA00022605"/>
    </source>
</evidence>
<evidence type="ECO:0000256" key="1">
    <source>
        <dbReference type="ARBA" id="ARBA00005015"/>
    </source>
</evidence>
<evidence type="ECO:0000256" key="3">
    <source>
        <dbReference type="ARBA" id="ARBA00012078"/>
    </source>
</evidence>
<evidence type="ECO:0000256" key="6">
    <source>
        <dbReference type="ARBA" id="ARBA00022679"/>
    </source>
</evidence>
<dbReference type="SUPFAM" id="SSF54211">
    <property type="entry name" value="Ribosomal protein S5 domain 2-like"/>
    <property type="match status" value="1"/>
</dbReference>
<dbReference type="GO" id="GO:0005737">
    <property type="term" value="C:cytoplasm"/>
    <property type="evidence" value="ECO:0007669"/>
    <property type="project" value="UniProtKB-SubCell"/>
</dbReference>
<dbReference type="AlphaFoldDB" id="M2YC15"/>
<proteinExistence type="inferred from homology"/>
<evidence type="ECO:0000256" key="9">
    <source>
        <dbReference type="ARBA" id="ARBA00022777"/>
    </source>
</evidence>
<keyword evidence="5 13" id="KW-0028">Amino-acid biosynthesis</keyword>
<dbReference type="PRINTS" id="PR00958">
    <property type="entry name" value="HOMSERKINASE"/>
</dbReference>
<keyword evidence="6 13" id="KW-0808">Transferase</keyword>
<dbReference type="EMBL" id="ANHZ02000018">
    <property type="protein sequence ID" value="EME36030.1"/>
    <property type="molecule type" value="Genomic_DNA"/>
</dbReference>
<dbReference type="PANTHER" id="PTHR20861:SF1">
    <property type="entry name" value="HOMOSERINE KINASE"/>
    <property type="match status" value="1"/>
</dbReference>
<keyword evidence="8 13" id="KW-0547">Nucleotide-binding</keyword>
<reference evidence="16 17" key="1">
    <citation type="journal article" date="2014" name="Genome Announc.">
        <title>Draft Genome Sequence of Kocuria palustris PEL.</title>
        <authorList>
            <person name="Sharma G."/>
            <person name="Khatri I."/>
            <person name="Subramanian S."/>
        </authorList>
    </citation>
    <scope>NUCLEOTIDE SEQUENCE [LARGE SCALE GENOMIC DNA]</scope>
    <source>
        <strain evidence="16 17">PEL</strain>
    </source>
</reference>
<evidence type="ECO:0000259" key="15">
    <source>
        <dbReference type="Pfam" id="PF08544"/>
    </source>
</evidence>
<feature type="domain" description="GHMP kinase N-terminal" evidence="14">
    <location>
        <begin position="72"/>
        <end position="156"/>
    </location>
</feature>
<sequence length="325" mass="34279">MARRDWREVLVPGRSVAVSVPASTGNVGPGFDTLGLALEHRDEIELTVLESGLEFELQGEGSESVPRTEDHLLVRAVRAAWRAAGLQEQPGMRIVSRNRVPHGRGMGSSAACTVAGVVAGNALLAEQQRLDEDAVFQVCAGMEGHPDNVAPALYGGLTISWGEPGAWRTAPVDVLPEIVPIVAIPNYEVSTALARSLLPQTVDHRDAARNAGRCALLIDAMSHRPEHLMPATADSLHQPFRAPAMEPSAALVAALREQGHAALISGAGPTVLVLSDSAPSADVAEKAIGELAAHQGPGSEHVTWRVLRLSVPQQGAKVSEHPHSI</sequence>
<dbReference type="InterPro" id="IPR006203">
    <property type="entry name" value="GHMP_knse_ATP-bd_CS"/>
</dbReference>
<dbReference type="Pfam" id="PF00288">
    <property type="entry name" value="GHMP_kinases_N"/>
    <property type="match status" value="1"/>
</dbReference>
<comment type="catalytic activity">
    <reaction evidence="11 13">
        <text>L-homoserine + ATP = O-phospho-L-homoserine + ADP + H(+)</text>
        <dbReference type="Rhea" id="RHEA:13985"/>
        <dbReference type="ChEBI" id="CHEBI:15378"/>
        <dbReference type="ChEBI" id="CHEBI:30616"/>
        <dbReference type="ChEBI" id="CHEBI:57476"/>
        <dbReference type="ChEBI" id="CHEBI:57590"/>
        <dbReference type="ChEBI" id="CHEBI:456216"/>
        <dbReference type="EC" id="2.7.1.39"/>
    </reaction>
</comment>
<keyword evidence="17" id="KW-1185">Reference proteome</keyword>
<dbReference type="GO" id="GO:0009088">
    <property type="term" value="P:threonine biosynthetic process"/>
    <property type="evidence" value="ECO:0007669"/>
    <property type="project" value="UniProtKB-UniRule"/>
</dbReference>
<comment type="function">
    <text evidence="12 13">Catalyzes the ATP-dependent phosphorylation of L-homoserine to L-homoserine phosphate.</text>
</comment>
<protein>
    <recommendedName>
        <fullName evidence="4 13">Homoserine kinase</fullName>
        <shortName evidence="13">HK</shortName>
        <shortName evidence="13">HSK</shortName>
        <ecNumber evidence="3 13">2.7.1.39</ecNumber>
    </recommendedName>
</protein>
<keyword evidence="13" id="KW-0963">Cytoplasm</keyword>
<evidence type="ECO:0000256" key="12">
    <source>
        <dbReference type="ARBA" id="ARBA00049954"/>
    </source>
</evidence>
<evidence type="ECO:0000259" key="14">
    <source>
        <dbReference type="Pfam" id="PF00288"/>
    </source>
</evidence>
<comment type="caution">
    <text evidence="16">The sequence shown here is derived from an EMBL/GenBank/DDBJ whole genome shotgun (WGS) entry which is preliminary data.</text>
</comment>
<dbReference type="InterPro" id="IPR006204">
    <property type="entry name" value="GHMP_kinase_N_dom"/>
</dbReference>
<dbReference type="InterPro" id="IPR000870">
    <property type="entry name" value="Homoserine_kinase"/>
</dbReference>
<dbReference type="PROSITE" id="PS00627">
    <property type="entry name" value="GHMP_KINASES_ATP"/>
    <property type="match status" value="1"/>
</dbReference>
<keyword evidence="7 13" id="KW-0791">Threonine biosynthesis</keyword>
<evidence type="ECO:0000256" key="2">
    <source>
        <dbReference type="ARBA" id="ARBA00007370"/>
    </source>
</evidence>
<dbReference type="STRING" id="71999.KPaMU14_04140"/>
<dbReference type="InterPro" id="IPR020568">
    <property type="entry name" value="Ribosomal_Su5_D2-typ_SF"/>
</dbReference>
<dbReference type="RefSeq" id="WP_006215224.1">
    <property type="nucleotide sequence ID" value="NZ_ANHZ02000018.1"/>
</dbReference>
<evidence type="ECO:0000256" key="8">
    <source>
        <dbReference type="ARBA" id="ARBA00022741"/>
    </source>
</evidence>
<keyword evidence="10 13" id="KW-0067">ATP-binding</keyword>
<evidence type="ECO:0000256" key="13">
    <source>
        <dbReference type="HAMAP-Rule" id="MF_00384"/>
    </source>
</evidence>
<dbReference type="Gene3D" id="3.30.70.890">
    <property type="entry name" value="GHMP kinase, C-terminal domain"/>
    <property type="match status" value="1"/>
</dbReference>
<dbReference type="InterPro" id="IPR013750">
    <property type="entry name" value="GHMP_kinase_C_dom"/>
</dbReference>
<evidence type="ECO:0000256" key="7">
    <source>
        <dbReference type="ARBA" id="ARBA00022697"/>
    </source>
</evidence>
<dbReference type="PIRSF" id="PIRSF000676">
    <property type="entry name" value="Homoser_kin"/>
    <property type="match status" value="1"/>
</dbReference>
<dbReference type="SUPFAM" id="SSF55060">
    <property type="entry name" value="GHMP Kinase, C-terminal domain"/>
    <property type="match status" value="1"/>
</dbReference>
<dbReference type="GO" id="GO:0005524">
    <property type="term" value="F:ATP binding"/>
    <property type="evidence" value="ECO:0007669"/>
    <property type="project" value="UniProtKB-UniRule"/>
</dbReference>
<dbReference type="Proteomes" id="UP000009877">
    <property type="component" value="Unassembled WGS sequence"/>
</dbReference>
<dbReference type="EC" id="2.7.1.39" evidence="3 13"/>
<organism evidence="16 17">
    <name type="scientific">Kocuria palustris PEL</name>
    <dbReference type="NCBI Taxonomy" id="1236550"/>
    <lineage>
        <taxon>Bacteria</taxon>
        <taxon>Bacillati</taxon>
        <taxon>Actinomycetota</taxon>
        <taxon>Actinomycetes</taxon>
        <taxon>Micrococcales</taxon>
        <taxon>Micrococcaceae</taxon>
        <taxon>Kocuria</taxon>
    </lineage>
</organism>
<keyword evidence="9 13" id="KW-0418">Kinase</keyword>
<dbReference type="GO" id="GO:0004413">
    <property type="term" value="F:homoserine kinase activity"/>
    <property type="evidence" value="ECO:0007669"/>
    <property type="project" value="UniProtKB-UniRule"/>
</dbReference>
<name>M2YC15_9MICC</name>
<comment type="similarity">
    <text evidence="2 13">Belongs to the GHMP kinase family. Homoserine kinase subfamily.</text>
</comment>
<evidence type="ECO:0000256" key="11">
    <source>
        <dbReference type="ARBA" id="ARBA00049375"/>
    </source>
</evidence>
<dbReference type="UniPathway" id="UPA00050">
    <property type="reaction ID" value="UER00064"/>
</dbReference>
<evidence type="ECO:0000256" key="10">
    <source>
        <dbReference type="ARBA" id="ARBA00022840"/>
    </source>
</evidence>
<comment type="subcellular location">
    <subcellularLocation>
        <location evidence="13">Cytoplasm</location>
    </subcellularLocation>
</comment>
<accession>M2YC15</accession>
<gene>
    <name evidence="13" type="primary">thrB</name>
    <name evidence="16" type="ORF">C884_00798</name>
</gene>
<dbReference type="NCBIfam" id="TIGR00191">
    <property type="entry name" value="thrB"/>
    <property type="match status" value="1"/>
</dbReference>
<evidence type="ECO:0000256" key="4">
    <source>
        <dbReference type="ARBA" id="ARBA00017858"/>
    </source>
</evidence>
<feature type="binding site" evidence="13">
    <location>
        <begin position="101"/>
        <end position="111"/>
    </location>
    <ligand>
        <name>ATP</name>
        <dbReference type="ChEBI" id="CHEBI:30616"/>
    </ligand>
</feature>
<comment type="pathway">
    <text evidence="1 13">Amino-acid biosynthesis; L-threonine biosynthesis; L-threonine from L-aspartate: step 4/5.</text>
</comment>
<dbReference type="Pfam" id="PF08544">
    <property type="entry name" value="GHMP_kinases_C"/>
    <property type="match status" value="1"/>
</dbReference>
<evidence type="ECO:0000313" key="17">
    <source>
        <dbReference type="Proteomes" id="UP000009877"/>
    </source>
</evidence>
<dbReference type="PANTHER" id="PTHR20861">
    <property type="entry name" value="HOMOSERINE/4-DIPHOSPHOCYTIDYL-2-C-METHYL-D-ERYTHRITOL KINASE"/>
    <property type="match status" value="1"/>
</dbReference>
<dbReference type="InterPro" id="IPR014721">
    <property type="entry name" value="Ribsml_uS5_D2-typ_fold_subgr"/>
</dbReference>